<gene>
    <name evidence="1" type="ORF">SDC9_56344</name>
</gene>
<dbReference type="AlphaFoldDB" id="A0A644X1K2"/>
<proteinExistence type="predicted"/>
<protein>
    <recommendedName>
        <fullName evidence="2">Mrr-like domain-containing protein</fullName>
    </recommendedName>
</protein>
<reference evidence="1" key="1">
    <citation type="submission" date="2019-08" db="EMBL/GenBank/DDBJ databases">
        <authorList>
            <person name="Kucharzyk K."/>
            <person name="Murdoch R.W."/>
            <person name="Higgins S."/>
            <person name="Loffler F."/>
        </authorList>
    </citation>
    <scope>NUCLEOTIDE SEQUENCE</scope>
</reference>
<organism evidence="1">
    <name type="scientific">bioreactor metagenome</name>
    <dbReference type="NCBI Taxonomy" id="1076179"/>
    <lineage>
        <taxon>unclassified sequences</taxon>
        <taxon>metagenomes</taxon>
        <taxon>ecological metagenomes</taxon>
    </lineage>
</organism>
<dbReference type="EMBL" id="VSSQ01001640">
    <property type="protein sequence ID" value="MPM10020.1"/>
    <property type="molecule type" value="Genomic_DNA"/>
</dbReference>
<evidence type="ECO:0008006" key="2">
    <source>
        <dbReference type="Google" id="ProtNLM"/>
    </source>
</evidence>
<name>A0A644X1K2_9ZZZZ</name>
<evidence type="ECO:0000313" key="1">
    <source>
        <dbReference type="EMBL" id="MPM10020.1"/>
    </source>
</evidence>
<sequence length="283" mass="33325">MYDYIKIPEIIDAVKFENLTLDLYNPILERTQKNGRSGQCQDGIDIYGYNESNELIGIQCKVKSKFDLGSKNFTSKFLKEIHGEVEKAKNFSSKLKLFIIMTTAPRDSRIQKEIIDLDEKTFQKDGFHIKINFWDDITHMLTEEIHKNTFKKYYNNLIIQEKIVGDVQAKLLNLVVGVEPNDNSLYELILGYIPKLTEYPNGIAYYSNSYFLGCLQSKTIDTFPIKCFPSDLEKVIKFSNRDRYTITDWINSIDIDEELKKDTREYRFHWTKEEFNEYLARFS</sequence>
<accession>A0A644X1K2</accession>
<comment type="caution">
    <text evidence="1">The sequence shown here is derived from an EMBL/GenBank/DDBJ whole genome shotgun (WGS) entry which is preliminary data.</text>
</comment>